<feature type="domain" description="Protein kinase" evidence="10">
    <location>
        <begin position="402"/>
        <end position="778"/>
    </location>
</feature>
<feature type="domain" description="AGC-kinase C-terminal" evidence="11">
    <location>
        <begin position="818"/>
        <end position="958"/>
    </location>
</feature>
<dbReference type="CDD" id="cd21742">
    <property type="entry name" value="MobB_NDR_LATS-like"/>
    <property type="match status" value="1"/>
</dbReference>
<evidence type="ECO:0000256" key="2">
    <source>
        <dbReference type="ARBA" id="ARBA00022527"/>
    </source>
</evidence>
<keyword evidence="13" id="KW-1185">Reference proteome</keyword>
<sequence>MTVDQKPAEKGSRVPFSLWTSTKAPIVNEDPQSGASDSTVSDGPASDIVIIEQAEKDRIKARLKRSSSRLLSLLGFRGSYIAVKTLSPQSESLSDLENINCAPKPSHLVPEGDHTPPKNTGSPQDRKRVDLPVGTDIECPVISFDTLNNPSPKNKRSRQKTEILSRQEKTETPEQDNAVTRNVRRSRSSPTDLANIFSWTMSTTFGNSTVIHRTNIRPRPRIQGVQLQEASNDPLSKQGDSTNDSSDPSTPTSGTGSPFSTSSTSATSEPSSNLSERWKWLPDIGMAGSHNLLARNQEPSKKPNPTEAPYPLPTIVTVEATANAKVFFETYFSSMVPDLDLRAQRKRELEQYIYSLPLTAEEQTKARKDWIMQERNYLRQYRVLKSRSHSTRHEETVSIAGYEPLKILGKGSFGLVRLVKEKGGRESEISGSGEENLSLQSEAAYSIAGAFGAIRSVIDGNKYSWRKETTGMRKEVYAMKVIRKSEMIRNSQEGHLRAERDFLVASAGSRWVVPLIASFQDINNLYLVMDYMVGGDFLGLLLRRDVLSEKETKWYVAEMILCIEEAHRLRWIHRDVKPDNFLISASGHLKISDFGLAFDGHWAHDQAYYNEHRYSLMKYLRIQVDGDAEDRKDAKKANKSVVIKQSAHIEDSNNAPPNTDLLGWRDKNQRRKCTRSVVGTSQYMAPEVVRGDIYDGRCDWWSVGVILFECLYGYTPFAAKERHDTKMKILRHHQTLHFPVSRTSDKIVSTEAIDLIIRMLQEKEDRLCSHKYRYNDVMNSRSISRYPWCNIDPHNRNYQGFYVYADDAADIKAHPFFNGIRWESLHQSKPPWTPKFKSWEDTRYFEDADYISEGNGISANSDGEPCENNAGAEGLQAVNLGGVYVQQSPANLKVCAKNEKEAIKKQLAKAHKKDKEKKRARDKILRDEKVGKTVMDMRKKGAFLGYTYRRPKGVAIALNPERGRPFRQRGHLSDLYVF</sequence>
<protein>
    <recommendedName>
        <fullName evidence="1">non-specific serine/threonine protein kinase</fullName>
        <ecNumber evidence="1">2.7.11.1</ecNumber>
    </recommendedName>
</protein>
<reference evidence="13" key="1">
    <citation type="journal article" date="2017" name="Genome Biol.">
        <title>Comparative genomics reveals high biological diversity and specific adaptations in the industrially and medically important fungal genus Aspergillus.</title>
        <authorList>
            <person name="de Vries R.P."/>
            <person name="Riley R."/>
            <person name="Wiebenga A."/>
            <person name="Aguilar-Osorio G."/>
            <person name="Amillis S."/>
            <person name="Uchima C.A."/>
            <person name="Anderluh G."/>
            <person name="Asadollahi M."/>
            <person name="Askin M."/>
            <person name="Barry K."/>
            <person name="Battaglia E."/>
            <person name="Bayram O."/>
            <person name="Benocci T."/>
            <person name="Braus-Stromeyer S.A."/>
            <person name="Caldana C."/>
            <person name="Canovas D."/>
            <person name="Cerqueira G.C."/>
            <person name="Chen F."/>
            <person name="Chen W."/>
            <person name="Choi C."/>
            <person name="Clum A."/>
            <person name="Dos Santos R.A."/>
            <person name="Damasio A.R."/>
            <person name="Diallinas G."/>
            <person name="Emri T."/>
            <person name="Fekete E."/>
            <person name="Flipphi M."/>
            <person name="Freyberg S."/>
            <person name="Gallo A."/>
            <person name="Gournas C."/>
            <person name="Habgood R."/>
            <person name="Hainaut M."/>
            <person name="Harispe M.L."/>
            <person name="Henrissat B."/>
            <person name="Hilden K.S."/>
            <person name="Hope R."/>
            <person name="Hossain A."/>
            <person name="Karabika E."/>
            <person name="Karaffa L."/>
            <person name="Karanyi Z."/>
            <person name="Krasevec N."/>
            <person name="Kuo A."/>
            <person name="Kusch H."/>
            <person name="LaButti K."/>
            <person name="Lagendijk E.L."/>
            <person name="Lapidus A."/>
            <person name="Levasseur A."/>
            <person name="Lindquist E."/>
            <person name="Lipzen A."/>
            <person name="Logrieco A.F."/>
            <person name="MacCabe A."/>
            <person name="Maekelae M.R."/>
            <person name="Malavazi I."/>
            <person name="Melin P."/>
            <person name="Meyer V."/>
            <person name="Mielnichuk N."/>
            <person name="Miskei M."/>
            <person name="Molnar A.P."/>
            <person name="Mule G."/>
            <person name="Ngan C.Y."/>
            <person name="Orejas M."/>
            <person name="Orosz E."/>
            <person name="Ouedraogo J.P."/>
            <person name="Overkamp K.M."/>
            <person name="Park H.-S."/>
            <person name="Perrone G."/>
            <person name="Piumi F."/>
            <person name="Punt P.J."/>
            <person name="Ram A.F."/>
            <person name="Ramon A."/>
            <person name="Rauscher S."/>
            <person name="Record E."/>
            <person name="Riano-Pachon D.M."/>
            <person name="Robert V."/>
            <person name="Roehrig J."/>
            <person name="Ruller R."/>
            <person name="Salamov A."/>
            <person name="Salih N.S."/>
            <person name="Samson R.A."/>
            <person name="Sandor E."/>
            <person name="Sanguinetti M."/>
            <person name="Schuetze T."/>
            <person name="Sepcic K."/>
            <person name="Shelest E."/>
            <person name="Sherlock G."/>
            <person name="Sophianopoulou V."/>
            <person name="Squina F.M."/>
            <person name="Sun H."/>
            <person name="Susca A."/>
            <person name="Todd R.B."/>
            <person name="Tsang A."/>
            <person name="Unkles S.E."/>
            <person name="van de Wiele N."/>
            <person name="van Rossen-Uffink D."/>
            <person name="Oliveira J.V."/>
            <person name="Vesth T.C."/>
            <person name="Visser J."/>
            <person name="Yu J.-H."/>
            <person name="Zhou M."/>
            <person name="Andersen M.R."/>
            <person name="Archer D.B."/>
            <person name="Baker S.E."/>
            <person name="Benoit I."/>
            <person name="Brakhage A.A."/>
            <person name="Braus G.H."/>
            <person name="Fischer R."/>
            <person name="Frisvad J.C."/>
            <person name="Goldman G.H."/>
            <person name="Houbraken J."/>
            <person name="Oakley B."/>
            <person name="Pocsi I."/>
            <person name="Scazzocchio C."/>
            <person name="Seiboth B."/>
            <person name="vanKuyk P.A."/>
            <person name="Wortman J."/>
            <person name="Dyer P.S."/>
            <person name="Grigoriev I.V."/>
        </authorList>
    </citation>
    <scope>NUCLEOTIDE SEQUENCE [LARGE SCALE GENOMIC DNA]</scope>
    <source>
        <strain evidence="13">DTO 134E9</strain>
    </source>
</reference>
<comment type="catalytic activity">
    <reaction evidence="8">
        <text>L-seryl-[protein] + ATP = O-phospho-L-seryl-[protein] + ADP + H(+)</text>
        <dbReference type="Rhea" id="RHEA:17989"/>
        <dbReference type="Rhea" id="RHEA-COMP:9863"/>
        <dbReference type="Rhea" id="RHEA-COMP:11604"/>
        <dbReference type="ChEBI" id="CHEBI:15378"/>
        <dbReference type="ChEBI" id="CHEBI:29999"/>
        <dbReference type="ChEBI" id="CHEBI:30616"/>
        <dbReference type="ChEBI" id="CHEBI:83421"/>
        <dbReference type="ChEBI" id="CHEBI:456216"/>
        <dbReference type="EC" id="2.7.11.1"/>
    </reaction>
</comment>
<evidence type="ECO:0000256" key="8">
    <source>
        <dbReference type="ARBA" id="ARBA00048679"/>
    </source>
</evidence>
<dbReference type="PROSITE" id="PS50011">
    <property type="entry name" value="PROTEIN_KINASE_DOM"/>
    <property type="match status" value="1"/>
</dbReference>
<dbReference type="PANTHER" id="PTHR24356:SF400">
    <property type="entry name" value="SERINE_THREONINE-PROTEIN KINASE CBK1"/>
    <property type="match status" value="1"/>
</dbReference>
<evidence type="ECO:0000256" key="5">
    <source>
        <dbReference type="ARBA" id="ARBA00022777"/>
    </source>
</evidence>
<comment type="catalytic activity">
    <reaction evidence="7">
        <text>L-threonyl-[protein] + ATP = O-phospho-L-threonyl-[protein] + ADP + H(+)</text>
        <dbReference type="Rhea" id="RHEA:46608"/>
        <dbReference type="Rhea" id="RHEA-COMP:11060"/>
        <dbReference type="Rhea" id="RHEA-COMP:11605"/>
        <dbReference type="ChEBI" id="CHEBI:15378"/>
        <dbReference type="ChEBI" id="CHEBI:30013"/>
        <dbReference type="ChEBI" id="CHEBI:30616"/>
        <dbReference type="ChEBI" id="CHEBI:61977"/>
        <dbReference type="ChEBI" id="CHEBI:456216"/>
        <dbReference type="EC" id="2.7.11.1"/>
    </reaction>
</comment>
<dbReference type="VEuPathDB" id="FungiDB:ASPWEDRAFT_177019"/>
<keyword evidence="6" id="KW-0067">ATP-binding</keyword>
<keyword evidence="4" id="KW-0547">Nucleotide-binding</keyword>
<dbReference type="Gene3D" id="3.30.200.20">
    <property type="entry name" value="Phosphorylase Kinase, domain 1"/>
    <property type="match status" value="2"/>
</dbReference>
<feature type="region of interest" description="Disordered" evidence="9">
    <location>
        <begin position="1"/>
        <end position="46"/>
    </location>
</feature>
<dbReference type="InterPro" id="IPR000719">
    <property type="entry name" value="Prot_kinase_dom"/>
</dbReference>
<evidence type="ECO:0000256" key="3">
    <source>
        <dbReference type="ARBA" id="ARBA00022679"/>
    </source>
</evidence>
<dbReference type="PROSITE" id="PS51285">
    <property type="entry name" value="AGC_KINASE_CTER"/>
    <property type="match status" value="1"/>
</dbReference>
<evidence type="ECO:0000256" key="6">
    <source>
        <dbReference type="ARBA" id="ARBA00022840"/>
    </source>
</evidence>
<proteinExistence type="predicted"/>
<dbReference type="GO" id="GO:0005524">
    <property type="term" value="F:ATP binding"/>
    <property type="evidence" value="ECO:0007669"/>
    <property type="project" value="UniProtKB-KW"/>
</dbReference>
<dbReference type="GO" id="GO:0004674">
    <property type="term" value="F:protein serine/threonine kinase activity"/>
    <property type="evidence" value="ECO:0007669"/>
    <property type="project" value="UniProtKB-KW"/>
</dbReference>
<dbReference type="EC" id="2.7.11.1" evidence="1"/>
<dbReference type="Gene3D" id="1.10.510.10">
    <property type="entry name" value="Transferase(Phosphotransferase) domain 1"/>
    <property type="match status" value="1"/>
</dbReference>
<feature type="compositionally biased region" description="Basic and acidic residues" evidence="9">
    <location>
        <begin position="1"/>
        <end position="12"/>
    </location>
</feature>
<dbReference type="Pfam" id="PF00069">
    <property type="entry name" value="Pkinase"/>
    <property type="match status" value="2"/>
</dbReference>
<feature type="compositionally biased region" description="Basic and acidic residues" evidence="9">
    <location>
        <begin position="159"/>
        <end position="172"/>
    </location>
</feature>
<dbReference type="GeneID" id="63747442"/>
<organism evidence="12 13">
    <name type="scientific">Aspergillus wentii DTO 134E9</name>
    <dbReference type="NCBI Taxonomy" id="1073089"/>
    <lineage>
        <taxon>Eukaryota</taxon>
        <taxon>Fungi</taxon>
        <taxon>Dikarya</taxon>
        <taxon>Ascomycota</taxon>
        <taxon>Pezizomycotina</taxon>
        <taxon>Eurotiomycetes</taxon>
        <taxon>Eurotiomycetidae</taxon>
        <taxon>Eurotiales</taxon>
        <taxon>Aspergillaceae</taxon>
        <taxon>Aspergillus</taxon>
        <taxon>Aspergillus subgen. Cremei</taxon>
    </lineage>
</organism>
<evidence type="ECO:0000259" key="10">
    <source>
        <dbReference type="PROSITE" id="PS50011"/>
    </source>
</evidence>
<feature type="region of interest" description="Disordered" evidence="9">
    <location>
        <begin position="142"/>
        <end position="189"/>
    </location>
</feature>
<dbReference type="GO" id="GO:0035556">
    <property type="term" value="P:intracellular signal transduction"/>
    <property type="evidence" value="ECO:0007669"/>
    <property type="project" value="TreeGrafter"/>
</dbReference>
<evidence type="ECO:0000256" key="9">
    <source>
        <dbReference type="SAM" id="MobiDB-lite"/>
    </source>
</evidence>
<dbReference type="InterPro" id="IPR000961">
    <property type="entry name" value="AGC-kinase_C"/>
</dbReference>
<accession>A0A1L9R603</accession>
<gene>
    <name evidence="12" type="ORF">ASPWEDRAFT_177019</name>
</gene>
<evidence type="ECO:0000256" key="4">
    <source>
        <dbReference type="ARBA" id="ARBA00022741"/>
    </source>
</evidence>
<dbReference type="InterPro" id="IPR059233">
    <property type="entry name" value="MobB_NdrA/B/Cbk1"/>
</dbReference>
<dbReference type="RefSeq" id="XP_040684032.1">
    <property type="nucleotide sequence ID" value="XM_040831594.1"/>
</dbReference>
<keyword evidence="5" id="KW-0418">Kinase</keyword>
<dbReference type="SMART" id="SM00220">
    <property type="entry name" value="S_TKc"/>
    <property type="match status" value="1"/>
</dbReference>
<dbReference type="SUPFAM" id="SSF56112">
    <property type="entry name" value="Protein kinase-like (PK-like)"/>
    <property type="match status" value="1"/>
</dbReference>
<dbReference type="InterPro" id="IPR050236">
    <property type="entry name" value="Ser_Thr_kinase_AGC"/>
</dbReference>
<dbReference type="STRING" id="1073089.A0A1L9R603"/>
<evidence type="ECO:0000313" key="12">
    <source>
        <dbReference type="EMBL" id="OJJ30355.1"/>
    </source>
</evidence>
<evidence type="ECO:0000256" key="7">
    <source>
        <dbReference type="ARBA" id="ARBA00047899"/>
    </source>
</evidence>
<feature type="compositionally biased region" description="Low complexity" evidence="9">
    <location>
        <begin position="239"/>
        <end position="272"/>
    </location>
</feature>
<keyword evidence="3" id="KW-0808">Transferase</keyword>
<feature type="compositionally biased region" description="Polar residues" evidence="9">
    <location>
        <begin position="30"/>
        <end position="41"/>
    </location>
</feature>
<dbReference type="Proteomes" id="UP000184383">
    <property type="component" value="Unassembled WGS sequence"/>
</dbReference>
<dbReference type="PANTHER" id="PTHR24356">
    <property type="entry name" value="SERINE/THREONINE-PROTEIN KINASE"/>
    <property type="match status" value="1"/>
</dbReference>
<dbReference type="AlphaFoldDB" id="A0A1L9R603"/>
<feature type="region of interest" description="Disordered" evidence="9">
    <location>
        <begin position="227"/>
        <end position="275"/>
    </location>
</feature>
<keyword evidence="2" id="KW-0723">Serine/threonine-protein kinase</keyword>
<name>A0A1L9R603_ASPWE</name>
<dbReference type="EMBL" id="KV878217">
    <property type="protein sequence ID" value="OJJ30355.1"/>
    <property type="molecule type" value="Genomic_DNA"/>
</dbReference>
<evidence type="ECO:0000256" key="1">
    <source>
        <dbReference type="ARBA" id="ARBA00012513"/>
    </source>
</evidence>
<evidence type="ECO:0000313" key="13">
    <source>
        <dbReference type="Proteomes" id="UP000184383"/>
    </source>
</evidence>
<dbReference type="InterPro" id="IPR011009">
    <property type="entry name" value="Kinase-like_dom_sf"/>
</dbReference>
<dbReference type="OrthoDB" id="3638488at2759"/>
<evidence type="ECO:0000259" key="11">
    <source>
        <dbReference type="PROSITE" id="PS51285"/>
    </source>
</evidence>
<feature type="region of interest" description="Disordered" evidence="9">
    <location>
        <begin position="92"/>
        <end position="130"/>
    </location>
</feature>